<dbReference type="PANTHER" id="PTHR10159">
    <property type="entry name" value="DUAL SPECIFICITY PROTEIN PHOSPHATASE"/>
    <property type="match status" value="1"/>
</dbReference>
<dbReference type="GO" id="GO:0005737">
    <property type="term" value="C:cytoplasm"/>
    <property type="evidence" value="ECO:0007669"/>
    <property type="project" value="TreeGrafter"/>
</dbReference>
<feature type="region of interest" description="Disordered" evidence="5">
    <location>
        <begin position="692"/>
        <end position="713"/>
    </location>
</feature>
<feature type="region of interest" description="Disordered" evidence="5">
    <location>
        <begin position="512"/>
        <end position="614"/>
    </location>
</feature>
<dbReference type="Pfam" id="PF00782">
    <property type="entry name" value="DSPc"/>
    <property type="match status" value="1"/>
</dbReference>
<feature type="compositionally biased region" description="Polar residues" evidence="5">
    <location>
        <begin position="418"/>
        <end position="428"/>
    </location>
</feature>
<dbReference type="Proteomes" id="UP000749646">
    <property type="component" value="Unassembled WGS sequence"/>
</dbReference>
<gene>
    <name evidence="8" type="ORF">BGZ65_005953</name>
</gene>
<dbReference type="InterPro" id="IPR000340">
    <property type="entry name" value="Dual-sp_phosphatase_cat-dom"/>
</dbReference>
<dbReference type="AlphaFoldDB" id="A0A9P6IK96"/>
<dbReference type="SMART" id="SM00195">
    <property type="entry name" value="DSPc"/>
    <property type="match status" value="1"/>
</dbReference>
<organism evidence="8 9">
    <name type="scientific">Modicella reniformis</name>
    <dbReference type="NCBI Taxonomy" id="1440133"/>
    <lineage>
        <taxon>Eukaryota</taxon>
        <taxon>Fungi</taxon>
        <taxon>Fungi incertae sedis</taxon>
        <taxon>Mucoromycota</taxon>
        <taxon>Mortierellomycotina</taxon>
        <taxon>Mortierellomycetes</taxon>
        <taxon>Mortierellales</taxon>
        <taxon>Mortierellaceae</taxon>
        <taxon>Modicella</taxon>
    </lineage>
</organism>
<feature type="domain" description="Tyrosine specific protein phosphatases" evidence="7">
    <location>
        <begin position="784"/>
        <end position="842"/>
    </location>
</feature>
<dbReference type="SUPFAM" id="SSF52799">
    <property type="entry name" value="(Phosphotyrosine protein) phosphatases II"/>
    <property type="match status" value="1"/>
</dbReference>
<reference evidence="8" key="1">
    <citation type="journal article" date="2020" name="Fungal Divers.">
        <title>Resolving the Mortierellaceae phylogeny through synthesis of multi-gene phylogenetics and phylogenomics.</title>
        <authorList>
            <person name="Vandepol N."/>
            <person name="Liber J."/>
            <person name="Desiro A."/>
            <person name="Na H."/>
            <person name="Kennedy M."/>
            <person name="Barry K."/>
            <person name="Grigoriev I.V."/>
            <person name="Miller A.N."/>
            <person name="O'Donnell K."/>
            <person name="Stajich J.E."/>
            <person name="Bonito G."/>
        </authorList>
    </citation>
    <scope>NUCLEOTIDE SEQUENCE</scope>
    <source>
        <strain evidence="8">MES-2147</strain>
    </source>
</reference>
<evidence type="ECO:0000256" key="1">
    <source>
        <dbReference type="ARBA" id="ARBA00008601"/>
    </source>
</evidence>
<protein>
    <recommendedName>
        <fullName evidence="2">protein-tyrosine-phosphatase</fullName>
        <ecNumber evidence="2">3.1.3.48</ecNumber>
    </recommendedName>
</protein>
<feature type="compositionally biased region" description="Pro residues" evidence="5">
    <location>
        <begin position="67"/>
        <end position="78"/>
    </location>
</feature>
<dbReference type="InterPro" id="IPR020422">
    <property type="entry name" value="TYR_PHOSPHATASE_DUAL_dom"/>
</dbReference>
<dbReference type="InterPro" id="IPR000387">
    <property type="entry name" value="Tyr_Pase_dom"/>
</dbReference>
<dbReference type="InterPro" id="IPR036873">
    <property type="entry name" value="Rhodanese-like_dom_sf"/>
</dbReference>
<accession>A0A9P6IK96</accession>
<keyword evidence="9" id="KW-1185">Reference proteome</keyword>
<dbReference type="SUPFAM" id="SSF52821">
    <property type="entry name" value="Rhodanese/Cell cycle control phosphatase"/>
    <property type="match status" value="1"/>
</dbReference>
<feature type="region of interest" description="Disordered" evidence="5">
    <location>
        <begin position="175"/>
        <end position="204"/>
    </location>
</feature>
<dbReference type="EMBL" id="JAAAHW010010202">
    <property type="protein sequence ID" value="KAF9929064.1"/>
    <property type="molecule type" value="Genomic_DNA"/>
</dbReference>
<dbReference type="PANTHER" id="PTHR10159:SF530">
    <property type="entry name" value="DUAL SPECIFICITY PROTEIN PHOSPHATASE DDB_G0271350-RELATED"/>
    <property type="match status" value="1"/>
</dbReference>
<dbReference type="GO" id="GO:0043409">
    <property type="term" value="P:negative regulation of MAPK cascade"/>
    <property type="evidence" value="ECO:0007669"/>
    <property type="project" value="TreeGrafter"/>
</dbReference>
<dbReference type="OrthoDB" id="273181at2759"/>
<feature type="region of interest" description="Disordered" evidence="5">
    <location>
        <begin position="1"/>
        <end position="78"/>
    </location>
</feature>
<dbReference type="PROSITE" id="PS50056">
    <property type="entry name" value="TYR_PHOSPHATASE_2"/>
    <property type="match status" value="1"/>
</dbReference>
<comment type="similarity">
    <text evidence="1">Belongs to the protein-tyrosine phosphatase family. Non-receptor class dual specificity subfamily.</text>
</comment>
<feature type="domain" description="Tyrosine-protein phosphatase" evidence="6">
    <location>
        <begin position="717"/>
        <end position="853"/>
    </location>
</feature>
<feature type="compositionally biased region" description="Polar residues" evidence="5">
    <location>
        <begin position="642"/>
        <end position="663"/>
    </location>
</feature>
<feature type="compositionally biased region" description="Low complexity" evidence="5">
    <location>
        <begin position="405"/>
        <end position="417"/>
    </location>
</feature>
<proteinExistence type="inferred from homology"/>
<feature type="compositionally biased region" description="Polar residues" evidence="5">
    <location>
        <begin position="435"/>
        <end position="445"/>
    </location>
</feature>
<evidence type="ECO:0000313" key="9">
    <source>
        <dbReference type="Proteomes" id="UP000749646"/>
    </source>
</evidence>
<feature type="region of interest" description="Disordered" evidence="5">
    <location>
        <begin position="403"/>
        <end position="445"/>
    </location>
</feature>
<name>A0A9P6IK96_9FUNG</name>
<evidence type="ECO:0000256" key="3">
    <source>
        <dbReference type="ARBA" id="ARBA00022801"/>
    </source>
</evidence>
<sequence>MPTATTPSPPSPGTASQGSPTKATPGSFSRMDFGPSGPLGPLPFEGPRTLGLIHPSVPASISTASPPLTPPTPQPPPLLSLTIISDIAPSSDSIAAELEHPDPTSESLSTVPFSAAPSLTPSPSLTLPVGPVLTPKREPTLTTNLKLPLSSTPSLSISPLPPSAPLGLQPISLSNVSTSHSPSSSVSSFSVTSTPNTSPSTSPIEPLLKSIITSPSQSNLTPYPASPISPAKLATLIGCGAPNKQGVSAGPRPLVLDLRANPDFDPVSIVQSININLPTLLMRRYRKGGAVTAFALESFITMPADKDLFHLIQDGWRQDHDQEGAETTHDVIVLDQDMKAGKEEFGRSPSPAWTLLSVLERGGGNLGGPIRLWYLEGGFEAFQAWDVCEKLLMRPGSTFEMCVTQDGSSQGQQQQQDVEMTQAENQDGTLPMSVSLPSNSSTTLDPKTAQAIDHAVSMTNASLGSQPRQRGAPARRESLFSLNTKSLQRPAGLSRSQTIGVGGLNIKPLSIPPAVPGLQPLQEGTSENGDGSSQPPPPPLTHKGSWLTVPTGGGIPTTPSLSPAMSLNNNSSMDISQSASPDHTAWSAFSGRSISGDGPSGPQQQGPKLNSKKSFSSTITILSLNQSGIHNGILEEDEGEEPSQTSSGNSNSGRRYHSESTYNHFDRHGDNDSAEFQSRMFADGIESYTNNNTLGHHPYHGYDDERGEDGGDDGEQEISCILPNFLYLGPEIATEEQVQELERLGIKTVLNMARECEDALVVNRPGIEYHKIGVQDHIEADVSAGLMQAVDVIVASNGSPIYVHCKAGKSRSVTAIIAYLITQLHWSLNKSYKHVLKQRPCMCPNIGFVTELM</sequence>
<keyword evidence="4" id="KW-0904">Protein phosphatase</keyword>
<dbReference type="PROSITE" id="PS50054">
    <property type="entry name" value="TYR_PHOSPHATASE_DUAL"/>
    <property type="match status" value="1"/>
</dbReference>
<feature type="compositionally biased region" description="Low complexity" evidence="5">
    <location>
        <begin position="175"/>
        <end position="203"/>
    </location>
</feature>
<evidence type="ECO:0000313" key="8">
    <source>
        <dbReference type="EMBL" id="KAF9929064.1"/>
    </source>
</evidence>
<dbReference type="GO" id="GO:0004725">
    <property type="term" value="F:protein tyrosine phosphatase activity"/>
    <property type="evidence" value="ECO:0007669"/>
    <property type="project" value="UniProtKB-EC"/>
</dbReference>
<dbReference type="Gene3D" id="3.40.250.10">
    <property type="entry name" value="Rhodanese-like domain"/>
    <property type="match status" value="1"/>
</dbReference>
<dbReference type="EC" id="3.1.3.48" evidence="2"/>
<evidence type="ECO:0000259" key="7">
    <source>
        <dbReference type="PROSITE" id="PS50056"/>
    </source>
</evidence>
<evidence type="ECO:0000256" key="2">
    <source>
        <dbReference type="ARBA" id="ARBA00013064"/>
    </source>
</evidence>
<feature type="non-terminal residue" evidence="8">
    <location>
        <position position="853"/>
    </location>
</feature>
<evidence type="ECO:0000256" key="5">
    <source>
        <dbReference type="SAM" id="MobiDB-lite"/>
    </source>
</evidence>
<keyword evidence="3" id="KW-0378">Hydrolase</keyword>
<feature type="compositionally biased region" description="Polar residues" evidence="5">
    <location>
        <begin position="560"/>
        <end position="581"/>
    </location>
</feature>
<feature type="compositionally biased region" description="Polar residues" evidence="5">
    <location>
        <begin position="522"/>
        <end position="533"/>
    </location>
</feature>
<feature type="compositionally biased region" description="Low complexity" evidence="5">
    <location>
        <begin position="593"/>
        <end position="607"/>
    </location>
</feature>
<comment type="caution">
    <text evidence="8">The sequence shown here is derived from an EMBL/GenBank/DDBJ whole genome shotgun (WGS) entry which is preliminary data.</text>
</comment>
<feature type="compositionally biased region" description="Low complexity" evidence="5">
    <location>
        <begin position="117"/>
        <end position="138"/>
    </location>
</feature>
<feature type="region of interest" description="Disordered" evidence="5">
    <location>
        <begin position="634"/>
        <end position="671"/>
    </location>
</feature>
<feature type="region of interest" description="Disordered" evidence="5">
    <location>
        <begin position="97"/>
        <end position="138"/>
    </location>
</feature>
<dbReference type="CDD" id="cd14498">
    <property type="entry name" value="DSP"/>
    <property type="match status" value="1"/>
</dbReference>
<dbReference type="InterPro" id="IPR029021">
    <property type="entry name" value="Prot-tyrosine_phosphatase-like"/>
</dbReference>
<evidence type="ECO:0000256" key="4">
    <source>
        <dbReference type="ARBA" id="ARBA00022912"/>
    </source>
</evidence>
<evidence type="ECO:0000259" key="6">
    <source>
        <dbReference type="PROSITE" id="PS50054"/>
    </source>
</evidence>
<dbReference type="Gene3D" id="3.90.190.10">
    <property type="entry name" value="Protein tyrosine phosphatase superfamily"/>
    <property type="match status" value="1"/>
</dbReference>